<feature type="transmembrane region" description="Helical" evidence="1">
    <location>
        <begin position="50"/>
        <end position="70"/>
    </location>
</feature>
<evidence type="ECO:0000259" key="2">
    <source>
        <dbReference type="Pfam" id="PF13248"/>
    </source>
</evidence>
<dbReference type="EMBL" id="JAWCUA010000001">
    <property type="protein sequence ID" value="MDU0111581.1"/>
    <property type="molecule type" value="Genomic_DNA"/>
</dbReference>
<dbReference type="Pfam" id="PF13248">
    <property type="entry name" value="Zn_ribbon_3"/>
    <property type="match status" value="1"/>
</dbReference>
<sequence length="108" mass="12409">MAIIKCPQCAKSISDKQKVCPHCDLDMNDLTEEKLHSLSKIKSLKNSQSIMTHQAIAMLLFLMGVFTFYNSDDKTAPQYFMSQACIVVGFVWYIINRIRIIMSKRKKS</sequence>
<keyword evidence="1" id="KW-0472">Membrane</keyword>
<feature type="transmembrane region" description="Helical" evidence="1">
    <location>
        <begin position="76"/>
        <end position="95"/>
    </location>
</feature>
<dbReference type="InterPro" id="IPR059113">
    <property type="entry name" value="Znf_ribbon"/>
</dbReference>
<evidence type="ECO:0000313" key="3">
    <source>
        <dbReference type="EMBL" id="MDU0111581.1"/>
    </source>
</evidence>
<dbReference type="Proteomes" id="UP001257914">
    <property type="component" value="Unassembled WGS sequence"/>
</dbReference>
<organism evidence="3 4">
    <name type="scientific">Psychrosphaera aquimarina</name>
    <dbReference type="NCBI Taxonomy" id="2044854"/>
    <lineage>
        <taxon>Bacteria</taxon>
        <taxon>Pseudomonadati</taxon>
        <taxon>Pseudomonadota</taxon>
        <taxon>Gammaproteobacteria</taxon>
        <taxon>Alteromonadales</taxon>
        <taxon>Pseudoalteromonadaceae</taxon>
        <taxon>Psychrosphaera</taxon>
    </lineage>
</organism>
<keyword evidence="1" id="KW-1133">Transmembrane helix</keyword>
<name>A0ABU3QVW8_9GAMM</name>
<accession>A0ABU3QVW8</accession>
<feature type="domain" description="Putative zinc-ribbon" evidence="2">
    <location>
        <begin position="4"/>
        <end position="26"/>
    </location>
</feature>
<protein>
    <submittedName>
        <fullName evidence="3">Zinc ribbon domain-containing protein</fullName>
    </submittedName>
</protein>
<keyword evidence="1" id="KW-0812">Transmembrane</keyword>
<gene>
    <name evidence="3" type="ORF">RT723_00865</name>
</gene>
<reference evidence="3 4" key="1">
    <citation type="submission" date="2023-10" db="EMBL/GenBank/DDBJ databases">
        <title>Psychrosphaera aquimaarina strain SW33 isolated from seawater.</title>
        <authorList>
            <person name="Bayburt H."/>
            <person name="Kim J.M."/>
            <person name="Choi B.J."/>
            <person name="Jeon C.O."/>
        </authorList>
    </citation>
    <scope>NUCLEOTIDE SEQUENCE [LARGE SCALE GENOMIC DNA]</scope>
    <source>
        <strain evidence="3 4">KCTC 52743</strain>
    </source>
</reference>
<evidence type="ECO:0000313" key="4">
    <source>
        <dbReference type="Proteomes" id="UP001257914"/>
    </source>
</evidence>
<dbReference type="RefSeq" id="WP_216055608.1">
    <property type="nucleotide sequence ID" value="NZ_JAWCUA010000001.1"/>
</dbReference>
<evidence type="ECO:0000256" key="1">
    <source>
        <dbReference type="SAM" id="Phobius"/>
    </source>
</evidence>
<keyword evidence="4" id="KW-1185">Reference proteome</keyword>
<comment type="caution">
    <text evidence="3">The sequence shown here is derived from an EMBL/GenBank/DDBJ whole genome shotgun (WGS) entry which is preliminary data.</text>
</comment>
<proteinExistence type="predicted"/>